<keyword evidence="5 7" id="KW-0175">Coiled coil</keyword>
<dbReference type="PANTHER" id="PTHR14649">
    <property type="entry name" value="ZINC FINGER C2HC DOMAIN-CONTAINING PROTEIN 1C"/>
    <property type="match status" value="1"/>
</dbReference>
<evidence type="ECO:0000256" key="3">
    <source>
        <dbReference type="ARBA" id="ARBA00022771"/>
    </source>
</evidence>
<keyword evidence="2" id="KW-0479">Metal-binding</keyword>
<gene>
    <name evidence="10" type="ORF">EGK_18390</name>
</gene>
<evidence type="ECO:0000256" key="2">
    <source>
        <dbReference type="ARBA" id="ARBA00022723"/>
    </source>
</evidence>
<keyword evidence="4" id="KW-0862">Zinc</keyword>
<name>G7MYU4_MACMU</name>
<evidence type="ECO:0000256" key="8">
    <source>
        <dbReference type="SAM" id="MobiDB-lite"/>
    </source>
</evidence>
<dbReference type="GO" id="GO:0008270">
    <property type="term" value="F:zinc ion binding"/>
    <property type="evidence" value="ECO:0007669"/>
    <property type="project" value="UniProtKB-KW"/>
</dbReference>
<feature type="region of interest" description="Disordered" evidence="8">
    <location>
        <begin position="319"/>
        <end position="369"/>
    </location>
</feature>
<evidence type="ECO:0000313" key="10">
    <source>
        <dbReference type="EMBL" id="EHH28053.1"/>
    </source>
</evidence>
<sequence>MLPHNTTEAPGPHSAKQDSYEQSDSSQQSLKGHLRNNFQKQLLSNKELTLDKVHTHPKWNTKAQSYSYPHCTGISHQDAGSDFQGQGNGLFYSSGPQSWYPKANNQDFIPFTKKRVGVDRAYPLKPVVHRKSCSTGESGTDGDQNVYPRPPELREFSSRNFDVRNQVNFSVVDPVLAAMQAEKALANLDRMEWVQIRRLEAAGESLEEEIRRKQILLRGKLKKTEEELRRIQTQKEQAKENENRELQKIIFPRSRVKGNNSNTTHKAVFSPEFDFEEEFSRDRREDETWERSQQNSSPFQLSDYRIQRLKRERLVASNNKIRDRVSEPSMEKFSPPSETPGGALQGSARNSSLSMAPDSSGSSGSTEEPQLEHKSLLFCECAWVLDTWMRKAEPPRKNNWRQKHESFIHTLRQAREVQQVTAKGENRSHLPPILPAENPDYIQCPHCSHHFAPKVAEQHIPKCKTIKNRPPPPRKHYS</sequence>
<feature type="domain" description="C2HC/C3H-type" evidence="9">
    <location>
        <begin position="440"/>
        <end position="469"/>
    </location>
</feature>
<feature type="compositionally biased region" description="Basic and acidic residues" evidence="8">
    <location>
        <begin position="320"/>
        <end position="330"/>
    </location>
</feature>
<feature type="compositionally biased region" description="Low complexity" evidence="8">
    <location>
        <begin position="351"/>
        <end position="365"/>
    </location>
</feature>
<comment type="similarity">
    <text evidence="1">Belongs to the ZC2HC1 family.</text>
</comment>
<evidence type="ECO:0000256" key="7">
    <source>
        <dbReference type="SAM" id="Coils"/>
    </source>
</evidence>
<organism evidence="10">
    <name type="scientific">Macaca mulatta</name>
    <name type="common">Rhesus macaque</name>
    <dbReference type="NCBI Taxonomy" id="9544"/>
    <lineage>
        <taxon>Eukaryota</taxon>
        <taxon>Metazoa</taxon>
        <taxon>Chordata</taxon>
        <taxon>Craniata</taxon>
        <taxon>Vertebrata</taxon>
        <taxon>Euteleostomi</taxon>
        <taxon>Mammalia</taxon>
        <taxon>Eutheria</taxon>
        <taxon>Euarchontoglires</taxon>
        <taxon>Primates</taxon>
        <taxon>Haplorrhini</taxon>
        <taxon>Catarrhini</taxon>
        <taxon>Cercopithecidae</taxon>
        <taxon>Cercopithecinae</taxon>
        <taxon>Macaca</taxon>
    </lineage>
</organism>
<evidence type="ECO:0000256" key="6">
    <source>
        <dbReference type="PROSITE-ProRule" id="PRU01371"/>
    </source>
</evidence>
<protein>
    <recommendedName>
        <fullName evidence="9">C2HC/C3H-type domain-containing protein</fullName>
    </recommendedName>
</protein>
<feature type="compositionally biased region" description="Polar residues" evidence="8">
    <location>
        <begin position="291"/>
        <end position="300"/>
    </location>
</feature>
<dbReference type="AlphaFoldDB" id="G7MYU4"/>
<accession>G7MYU4</accession>
<evidence type="ECO:0000256" key="4">
    <source>
        <dbReference type="ARBA" id="ARBA00022833"/>
    </source>
</evidence>
<feature type="region of interest" description="Disordered" evidence="8">
    <location>
        <begin position="284"/>
        <end position="303"/>
    </location>
</feature>
<dbReference type="InterPro" id="IPR049899">
    <property type="entry name" value="Znf_C2HC_C3H"/>
</dbReference>
<dbReference type="PANTHER" id="PTHR14649:SF1">
    <property type="entry name" value="ZINC FINGER C2HC DOMAIN-CONTAINING PROTEIN 1C"/>
    <property type="match status" value="1"/>
</dbReference>
<feature type="compositionally biased region" description="Low complexity" evidence="8">
    <location>
        <begin position="20"/>
        <end position="29"/>
    </location>
</feature>
<evidence type="ECO:0000256" key="5">
    <source>
        <dbReference type="ARBA" id="ARBA00023054"/>
    </source>
</evidence>
<dbReference type="Proteomes" id="UP000013456">
    <property type="component" value="Chromosome 7"/>
</dbReference>
<proteinExistence type="inferred from homology"/>
<dbReference type="InterPro" id="IPR026104">
    <property type="entry name" value="ZNF_C2HC_dom_1C"/>
</dbReference>
<keyword evidence="3 6" id="KW-0863">Zinc-finger</keyword>
<feature type="region of interest" description="Disordered" evidence="8">
    <location>
        <begin position="1"/>
        <end position="30"/>
    </location>
</feature>
<evidence type="ECO:0000259" key="9">
    <source>
        <dbReference type="PROSITE" id="PS52027"/>
    </source>
</evidence>
<dbReference type="EMBL" id="CM001259">
    <property type="protein sequence ID" value="EHH28053.1"/>
    <property type="molecule type" value="Genomic_DNA"/>
</dbReference>
<reference evidence="10" key="1">
    <citation type="journal article" date="2011" name="Nat. Biotechnol.">
        <title>Genome sequencing and comparison of two nonhuman primate animal models, the cynomolgus and Chinese rhesus macaques.</title>
        <authorList>
            <person name="Yan G."/>
            <person name="Zhang G."/>
            <person name="Fang X."/>
            <person name="Zhang Y."/>
            <person name="Li C."/>
            <person name="Ling F."/>
            <person name="Cooper D.N."/>
            <person name="Li Q."/>
            <person name="Li Y."/>
            <person name="van Gool A.J."/>
            <person name="Du H."/>
            <person name="Chen J."/>
            <person name="Chen R."/>
            <person name="Zhang P."/>
            <person name="Huang Z."/>
            <person name="Thompson J.R."/>
            <person name="Meng Y."/>
            <person name="Bai Y."/>
            <person name="Wang J."/>
            <person name="Zhuo M."/>
            <person name="Wang T."/>
            <person name="Huang Y."/>
            <person name="Wei L."/>
            <person name="Li J."/>
            <person name="Wang Z."/>
            <person name="Hu H."/>
            <person name="Yang P."/>
            <person name="Le L."/>
            <person name="Stenson P.D."/>
            <person name="Li B."/>
            <person name="Liu X."/>
            <person name="Ball E.V."/>
            <person name="An N."/>
            <person name="Huang Q."/>
            <person name="Zhang Y."/>
            <person name="Fan W."/>
            <person name="Zhang X."/>
            <person name="Li Y."/>
            <person name="Wang W."/>
            <person name="Katze M.G."/>
            <person name="Su B."/>
            <person name="Nielsen R."/>
            <person name="Yang H."/>
            <person name="Wang J."/>
            <person name="Wang X."/>
            <person name="Wang J."/>
        </authorList>
    </citation>
    <scope>NUCLEOTIDE SEQUENCE [LARGE SCALE GENOMIC DNA]</scope>
    <source>
        <strain evidence="10">CR-5</strain>
    </source>
</reference>
<evidence type="ECO:0000256" key="1">
    <source>
        <dbReference type="ARBA" id="ARBA00010843"/>
    </source>
</evidence>
<feature type="coiled-coil region" evidence="7">
    <location>
        <begin position="196"/>
        <end position="248"/>
    </location>
</feature>
<dbReference type="PROSITE" id="PS52027">
    <property type="entry name" value="ZF_C2HC_C3H"/>
    <property type="match status" value="1"/>
</dbReference>